<reference evidence="2 3" key="1">
    <citation type="submission" date="2014-06" db="EMBL/GenBank/DDBJ databases">
        <title>Whole Genome Sequences of Three Symbiotic Endozoicomonas Bacteria.</title>
        <authorList>
            <person name="Neave M.J."/>
            <person name="Apprill A."/>
            <person name="Voolstra C.R."/>
        </authorList>
    </citation>
    <scope>NUCLEOTIDE SEQUENCE [LARGE SCALE GENOMIC DNA]</scope>
    <source>
        <strain evidence="2 3">DSM 25634</strain>
    </source>
</reference>
<comment type="caution">
    <text evidence="2">The sequence shown here is derived from an EMBL/GenBank/DDBJ whole genome shotgun (WGS) entry which is preliminary data.</text>
</comment>
<dbReference type="AlphaFoldDB" id="A0A081NGX3"/>
<name>A0A081NGX3_9GAMM</name>
<dbReference type="EMBL" id="JOKH01000002">
    <property type="protein sequence ID" value="KEQ17696.1"/>
    <property type="molecule type" value="Genomic_DNA"/>
</dbReference>
<sequence>MPDSRVLCLTFESDHHFWIPGIVNEPETTGEARKYCEPNQDYTDFLTAFYFEQSISPVLFILSAEAAAILLTISKMFYFYKTSKRD</sequence>
<accession>A0A081NGX3</accession>
<keyword evidence="1" id="KW-1133">Transmembrane helix</keyword>
<evidence type="ECO:0000256" key="1">
    <source>
        <dbReference type="SAM" id="Phobius"/>
    </source>
</evidence>
<dbReference type="Proteomes" id="UP000028073">
    <property type="component" value="Unassembled WGS sequence"/>
</dbReference>
<evidence type="ECO:0000313" key="2">
    <source>
        <dbReference type="EMBL" id="KEQ17696.1"/>
    </source>
</evidence>
<feature type="transmembrane region" description="Helical" evidence="1">
    <location>
        <begin position="58"/>
        <end position="80"/>
    </location>
</feature>
<evidence type="ECO:0000313" key="3">
    <source>
        <dbReference type="Proteomes" id="UP000028073"/>
    </source>
</evidence>
<organism evidence="2 3">
    <name type="scientific">Endozoicomonas numazuensis</name>
    <dbReference type="NCBI Taxonomy" id="1137799"/>
    <lineage>
        <taxon>Bacteria</taxon>
        <taxon>Pseudomonadati</taxon>
        <taxon>Pseudomonadota</taxon>
        <taxon>Gammaproteobacteria</taxon>
        <taxon>Oceanospirillales</taxon>
        <taxon>Endozoicomonadaceae</taxon>
        <taxon>Endozoicomonas</taxon>
    </lineage>
</organism>
<keyword evidence="3" id="KW-1185">Reference proteome</keyword>
<gene>
    <name evidence="2" type="ORF">GZ78_08355</name>
</gene>
<proteinExistence type="predicted"/>
<keyword evidence="1" id="KW-0472">Membrane</keyword>
<keyword evidence="1" id="KW-0812">Transmembrane</keyword>
<protein>
    <submittedName>
        <fullName evidence="2">Uncharacterized protein</fullName>
    </submittedName>
</protein>